<evidence type="ECO:0000256" key="2">
    <source>
        <dbReference type="SAM" id="Phobius"/>
    </source>
</evidence>
<feature type="transmembrane region" description="Helical" evidence="2">
    <location>
        <begin position="460"/>
        <end position="486"/>
    </location>
</feature>
<feature type="transmembrane region" description="Helical" evidence="2">
    <location>
        <begin position="263"/>
        <end position="279"/>
    </location>
</feature>
<reference evidence="3 4" key="1">
    <citation type="submission" date="2021-08" db="EMBL/GenBank/DDBJ databases">
        <title>Draft Genome Sequence of Phanerochaete sordida strain YK-624.</title>
        <authorList>
            <person name="Mori T."/>
            <person name="Dohra H."/>
            <person name="Suzuki T."/>
            <person name="Kawagishi H."/>
            <person name="Hirai H."/>
        </authorList>
    </citation>
    <scope>NUCLEOTIDE SEQUENCE [LARGE SCALE GENOMIC DNA]</scope>
    <source>
        <strain evidence="3 4">YK-624</strain>
    </source>
</reference>
<evidence type="ECO:0000313" key="4">
    <source>
        <dbReference type="Proteomes" id="UP000703269"/>
    </source>
</evidence>
<comment type="caution">
    <text evidence="3">The sequence shown here is derived from an EMBL/GenBank/DDBJ whole genome shotgun (WGS) entry which is preliminary data.</text>
</comment>
<evidence type="ECO:0000313" key="3">
    <source>
        <dbReference type="EMBL" id="GJE86054.1"/>
    </source>
</evidence>
<keyword evidence="2" id="KW-0812">Transmembrane</keyword>
<organism evidence="3 4">
    <name type="scientific">Phanerochaete sordida</name>
    <dbReference type="NCBI Taxonomy" id="48140"/>
    <lineage>
        <taxon>Eukaryota</taxon>
        <taxon>Fungi</taxon>
        <taxon>Dikarya</taxon>
        <taxon>Basidiomycota</taxon>
        <taxon>Agaricomycotina</taxon>
        <taxon>Agaricomycetes</taxon>
        <taxon>Polyporales</taxon>
        <taxon>Phanerochaetaceae</taxon>
        <taxon>Phanerochaete</taxon>
    </lineage>
</organism>
<evidence type="ECO:0000256" key="1">
    <source>
        <dbReference type="SAM" id="MobiDB-lite"/>
    </source>
</evidence>
<dbReference type="OrthoDB" id="3941538at2759"/>
<accession>A0A9P3G199</accession>
<keyword evidence="4" id="KW-1185">Reference proteome</keyword>
<dbReference type="Proteomes" id="UP000703269">
    <property type="component" value="Unassembled WGS sequence"/>
</dbReference>
<feature type="transmembrane region" description="Helical" evidence="2">
    <location>
        <begin position="230"/>
        <end position="251"/>
    </location>
</feature>
<dbReference type="AlphaFoldDB" id="A0A9P3G199"/>
<feature type="transmembrane region" description="Helical" evidence="2">
    <location>
        <begin position="374"/>
        <end position="400"/>
    </location>
</feature>
<keyword evidence="2" id="KW-1133">Transmembrane helix</keyword>
<dbReference type="EMBL" id="BPQB01000003">
    <property type="protein sequence ID" value="GJE86054.1"/>
    <property type="molecule type" value="Genomic_DNA"/>
</dbReference>
<gene>
    <name evidence="3" type="ORF">PsYK624_021340</name>
</gene>
<protein>
    <submittedName>
        <fullName evidence="3">Uncharacterized protein</fullName>
    </submittedName>
</protein>
<feature type="region of interest" description="Disordered" evidence="1">
    <location>
        <begin position="1"/>
        <end position="37"/>
    </location>
</feature>
<name>A0A9P3G199_9APHY</name>
<keyword evidence="2" id="KW-0472">Membrane</keyword>
<proteinExistence type="predicted"/>
<feature type="compositionally biased region" description="Polar residues" evidence="1">
    <location>
        <begin position="1"/>
        <end position="14"/>
    </location>
</feature>
<feature type="transmembrane region" description="Helical" evidence="2">
    <location>
        <begin position="332"/>
        <end position="353"/>
    </location>
</feature>
<sequence length="490" mass="54539">MNASATEHTETTPLLSPGIRNRRHSRNSQPRSPHDIDVPRVLPYVERFHKRGLPLDDTWHPQNLSAGVDRAGFELVVLLTYKATLTDLRPSAGDVWEQWSEETKHAAGLTELGTRIVTAWEAFLNVPRSCSEVEQILWNAHELSEGSPQSVRVIDLHEYFPADLLSHRVIELSLLRTWLYNNQGSPSTIGAWGQMAKTICAPRFLHLLDFVGLVAYLAILARYVLNPPTIAVDALAGVALARTVSIVLYSLVRVLQHWSSAQVPYLLTAIAFLSSLPSSPLPNGMSYNAVLVAVSLHILQLHLPYTPSPLYLLSFQQVLPLSILIWNGVSNLYLPVLALFLPTLLLVLVMLSLSLADSMVVATSLASPLEARTAFLLLLLVLLFLLIFTIGMLILVHPFLSASSTMISPWDRYSKSLGLQARRRFISIVLTYTGPYTRTDRKFRTAVLSRPSSRSGSWDVISFMHTGFMCLTVLPLPLLLVAIFLWDIIS</sequence>
<feature type="transmembrane region" description="Helical" evidence="2">
    <location>
        <begin position="204"/>
        <end position="224"/>
    </location>
</feature>